<dbReference type="NCBIfam" id="TIGR00742">
    <property type="entry name" value="yjbN"/>
    <property type="match status" value="1"/>
</dbReference>
<evidence type="ECO:0000256" key="9">
    <source>
        <dbReference type="HAMAP-Rule" id="MF_02041"/>
    </source>
</evidence>
<dbReference type="InterPro" id="IPR018517">
    <property type="entry name" value="tRNA_hU_synthase_CS"/>
</dbReference>
<evidence type="ECO:0000256" key="2">
    <source>
        <dbReference type="ARBA" id="ARBA00022555"/>
    </source>
</evidence>
<keyword evidence="15" id="KW-1185">Reference proteome</keyword>
<keyword evidence="6 9" id="KW-0521">NADP</keyword>
<dbReference type="InterPro" id="IPR035587">
    <property type="entry name" value="DUS-like_FMN-bd"/>
</dbReference>
<comment type="similarity">
    <text evidence="9">Belongs to the Dus family. DusA subfamily.</text>
</comment>
<feature type="binding site" evidence="9 12">
    <location>
        <position position="142"/>
    </location>
    <ligand>
        <name>FMN</name>
        <dbReference type="ChEBI" id="CHEBI:58210"/>
    </ligand>
</feature>
<comment type="caution">
    <text evidence="14">The sequence shown here is derived from an EMBL/GenBank/DDBJ whole genome shotgun (WGS) entry which is preliminary data.</text>
</comment>
<dbReference type="PIRSF" id="PIRSF006621">
    <property type="entry name" value="Dus"/>
    <property type="match status" value="1"/>
</dbReference>
<dbReference type="AlphaFoldDB" id="A0A839H4X2"/>
<feature type="site" description="Interacts with tRNA; defines subfamily-specific binding signature" evidence="9">
    <location>
        <position position="305"/>
    </location>
</feature>
<feature type="binding site" evidence="9">
    <location>
        <begin position="20"/>
        <end position="22"/>
    </location>
    <ligand>
        <name>FMN</name>
        <dbReference type="ChEBI" id="CHEBI:58210"/>
    </ligand>
</feature>
<evidence type="ECO:0000256" key="3">
    <source>
        <dbReference type="ARBA" id="ARBA00022630"/>
    </source>
</evidence>
<comment type="catalytic activity">
    <reaction evidence="9">
        <text>5,6-dihydrouridine(20) in tRNA + NAD(+) = uridine(20) in tRNA + NADH + H(+)</text>
        <dbReference type="Rhea" id="RHEA:53340"/>
        <dbReference type="Rhea" id="RHEA-COMP:13533"/>
        <dbReference type="Rhea" id="RHEA-COMP:13534"/>
        <dbReference type="ChEBI" id="CHEBI:15378"/>
        <dbReference type="ChEBI" id="CHEBI:57540"/>
        <dbReference type="ChEBI" id="CHEBI:57945"/>
        <dbReference type="ChEBI" id="CHEBI:65315"/>
        <dbReference type="ChEBI" id="CHEBI:74443"/>
        <dbReference type="EC" id="1.3.1.91"/>
    </reaction>
</comment>
<dbReference type="InterPro" id="IPR001269">
    <property type="entry name" value="DUS_fam"/>
</dbReference>
<dbReference type="PANTHER" id="PTHR42907">
    <property type="entry name" value="FMN-LINKED OXIDOREDUCTASES SUPERFAMILY PROTEIN"/>
    <property type="match status" value="1"/>
</dbReference>
<dbReference type="PANTHER" id="PTHR42907:SF1">
    <property type="entry name" value="FMN-LINKED OXIDOREDUCTASES SUPERFAMILY PROTEIN"/>
    <property type="match status" value="1"/>
</dbReference>
<dbReference type="GO" id="GO:0010181">
    <property type="term" value="F:FMN binding"/>
    <property type="evidence" value="ECO:0007669"/>
    <property type="project" value="UniProtKB-UniRule"/>
</dbReference>
<comment type="catalytic activity">
    <reaction evidence="9">
        <text>5,6-dihydrouridine(20a) in tRNA + NAD(+) = uridine(20a) in tRNA + NADH + H(+)</text>
        <dbReference type="Rhea" id="RHEA:53348"/>
        <dbReference type="Rhea" id="RHEA-COMP:13535"/>
        <dbReference type="Rhea" id="RHEA-COMP:13536"/>
        <dbReference type="ChEBI" id="CHEBI:15378"/>
        <dbReference type="ChEBI" id="CHEBI:57540"/>
        <dbReference type="ChEBI" id="CHEBI:57945"/>
        <dbReference type="ChEBI" id="CHEBI:65315"/>
        <dbReference type="ChEBI" id="CHEBI:74443"/>
    </reaction>
</comment>
<evidence type="ECO:0000259" key="13">
    <source>
        <dbReference type="Pfam" id="PF01207"/>
    </source>
</evidence>
<feature type="site" description="Interacts with tRNA; defines subfamily-specific binding signature" evidence="9">
    <location>
        <position position="302"/>
    </location>
</feature>
<evidence type="ECO:0000256" key="6">
    <source>
        <dbReference type="ARBA" id="ARBA00022857"/>
    </source>
</evidence>
<dbReference type="Gene3D" id="3.20.20.70">
    <property type="entry name" value="Aldolase class I"/>
    <property type="match status" value="1"/>
</dbReference>
<dbReference type="NCBIfam" id="NF008774">
    <property type="entry name" value="PRK11815.1"/>
    <property type="match status" value="1"/>
</dbReference>
<feature type="binding site" evidence="9 12">
    <location>
        <begin position="236"/>
        <end position="237"/>
    </location>
    <ligand>
        <name>FMN</name>
        <dbReference type="ChEBI" id="CHEBI:58210"/>
    </ligand>
</feature>
<feature type="binding site" evidence="9 12">
    <location>
        <position position="73"/>
    </location>
    <ligand>
        <name>FMN</name>
        <dbReference type="ChEBI" id="CHEBI:58210"/>
    </ligand>
</feature>
<name>A0A839H4X2_9GAMM</name>
<dbReference type="GO" id="GO:0050660">
    <property type="term" value="F:flavin adenine dinucleotide binding"/>
    <property type="evidence" value="ECO:0007669"/>
    <property type="project" value="InterPro"/>
</dbReference>
<comment type="similarity">
    <text evidence="10">Belongs to the dus family.</text>
</comment>
<proteinExistence type="inferred from homology"/>
<evidence type="ECO:0000313" key="14">
    <source>
        <dbReference type="EMBL" id="MBB1124831.1"/>
    </source>
</evidence>
<protein>
    <recommendedName>
        <fullName evidence="9">tRNA-dihydrouridine(20/20a) synthase</fullName>
        <ecNumber evidence="9">1.3.1.91</ecNumber>
    </recommendedName>
    <alternativeName>
        <fullName evidence="9">U20-specific dihydrouridine synthase</fullName>
        <shortName evidence="9">U20-specific Dus</shortName>
    </alternativeName>
    <alternativeName>
        <fullName evidence="9">tRNA-dihydrouridine synthase A</fullName>
    </alternativeName>
</protein>
<dbReference type="EMBL" id="JABVCQ010000002">
    <property type="protein sequence ID" value="MBB1124831.1"/>
    <property type="molecule type" value="Genomic_DNA"/>
</dbReference>
<feature type="domain" description="DUS-like FMN-binding" evidence="13">
    <location>
        <begin position="18"/>
        <end position="328"/>
    </location>
</feature>
<evidence type="ECO:0000256" key="11">
    <source>
        <dbReference type="PIRSR" id="PIRSR006621-1"/>
    </source>
</evidence>
<keyword evidence="2 9" id="KW-0820">tRNA-binding</keyword>
<dbReference type="InterPro" id="IPR004653">
    <property type="entry name" value="DusA"/>
</dbReference>
<comment type="catalytic activity">
    <reaction evidence="9">
        <text>5,6-dihydrouridine(20a) in tRNA + NADP(+) = uridine(20a) in tRNA + NADPH + H(+)</text>
        <dbReference type="Rhea" id="RHEA:53344"/>
        <dbReference type="Rhea" id="RHEA-COMP:13535"/>
        <dbReference type="Rhea" id="RHEA-COMP:13536"/>
        <dbReference type="ChEBI" id="CHEBI:15378"/>
        <dbReference type="ChEBI" id="CHEBI:57783"/>
        <dbReference type="ChEBI" id="CHEBI:58349"/>
        <dbReference type="ChEBI" id="CHEBI:65315"/>
        <dbReference type="ChEBI" id="CHEBI:74443"/>
    </reaction>
</comment>
<keyword evidence="8 9" id="KW-0560">Oxidoreductase</keyword>
<comment type="caution">
    <text evidence="9">Lacks conserved residue(s) required for the propagation of feature annotation.</text>
</comment>
<sequence length="338" mass="37389">MSISVNSPPPAIQRSLSVAPMLAWTDRHFRYLMRLITRHTLLYTEMVTTGALLHSDVRRLLAFDPAEHPIALQLGGADPNTLATCARLGVEWGYDEINLNVGCPSHRVQNGRFGACLMAEPALVADCIAAMKAVVTVPVTIKTRIGLHAQDDYEHLAAFTAHQVAAGCDVLIVHARSAHLTGLTPRANRQRPPLRYELVTQLKTDFPHLPIIINGGITSLDEAARWLMAVDGVMIGRAAYRNPWIFATADAQFFNDPHPITTQIDLINALLPYAERCLADGLPFNRIARHLHGLFQGQPGARAWRRYLSIHAHQSNAGIEVLQQAMQFINTPEWTTSD</sequence>
<evidence type="ECO:0000256" key="12">
    <source>
        <dbReference type="PIRSR" id="PIRSR006621-2"/>
    </source>
</evidence>
<keyword evidence="5 9" id="KW-0819">tRNA processing</keyword>
<accession>A0A839H4X2</accession>
<feature type="binding site" evidence="9 12">
    <location>
        <begin position="214"/>
        <end position="216"/>
    </location>
    <ligand>
        <name>FMN</name>
        <dbReference type="ChEBI" id="CHEBI:58210"/>
    </ligand>
</feature>
<feature type="site" description="Interacts with tRNA" evidence="9">
    <location>
        <position position="100"/>
    </location>
</feature>
<organism evidence="14 15">
    <name type="scientific">Thiospirillum jenense</name>
    <dbReference type="NCBI Taxonomy" id="1653858"/>
    <lineage>
        <taxon>Bacteria</taxon>
        <taxon>Pseudomonadati</taxon>
        <taxon>Pseudomonadota</taxon>
        <taxon>Gammaproteobacteria</taxon>
        <taxon>Chromatiales</taxon>
        <taxon>Chromatiaceae</taxon>
        <taxon>Thiospirillum</taxon>
    </lineage>
</organism>
<evidence type="ECO:0000256" key="8">
    <source>
        <dbReference type="ARBA" id="ARBA00023002"/>
    </source>
</evidence>
<evidence type="ECO:0000256" key="1">
    <source>
        <dbReference type="ARBA" id="ARBA00001917"/>
    </source>
</evidence>
<evidence type="ECO:0000256" key="10">
    <source>
        <dbReference type="PIRNR" id="PIRNR006621"/>
    </source>
</evidence>
<comment type="cofactor">
    <cofactor evidence="1 9 10 12">
        <name>FMN</name>
        <dbReference type="ChEBI" id="CHEBI:58210"/>
    </cofactor>
</comment>
<feature type="binding site" evidence="9 12">
    <location>
        <position position="174"/>
    </location>
    <ligand>
        <name>FMN</name>
        <dbReference type="ChEBI" id="CHEBI:58210"/>
    </ligand>
</feature>
<comment type="function">
    <text evidence="9">Catalyzes the synthesis of 5,6-dihydrouridine (D), a modified base found in the D-loop of most tRNAs, via the reduction of the C5-C6 double bond in target uridines. Specifically modifies U20 and U20a in tRNAs.</text>
</comment>
<dbReference type="SUPFAM" id="SSF51395">
    <property type="entry name" value="FMN-linked oxidoreductases"/>
    <property type="match status" value="1"/>
</dbReference>
<comment type="catalytic activity">
    <reaction evidence="9">
        <text>5,6-dihydrouridine(20) in tRNA + NADP(+) = uridine(20) in tRNA + NADPH + H(+)</text>
        <dbReference type="Rhea" id="RHEA:53336"/>
        <dbReference type="Rhea" id="RHEA-COMP:13533"/>
        <dbReference type="Rhea" id="RHEA-COMP:13534"/>
        <dbReference type="ChEBI" id="CHEBI:15378"/>
        <dbReference type="ChEBI" id="CHEBI:57783"/>
        <dbReference type="ChEBI" id="CHEBI:58349"/>
        <dbReference type="ChEBI" id="CHEBI:65315"/>
        <dbReference type="ChEBI" id="CHEBI:74443"/>
        <dbReference type="EC" id="1.3.1.91"/>
    </reaction>
</comment>
<keyword evidence="3 9" id="KW-0285">Flavoprotein</keyword>
<evidence type="ECO:0000256" key="7">
    <source>
        <dbReference type="ARBA" id="ARBA00022884"/>
    </source>
</evidence>
<reference evidence="14 15" key="1">
    <citation type="journal article" date="2020" name="Arch. Microbiol.">
        <title>The genome sequence of the giant phototrophic gammaproteobacterium Thiospirillum jenense gives insight into its physiological properties and phylogenetic relationships.</title>
        <authorList>
            <person name="Imhoff J.F."/>
            <person name="Meyer T.E."/>
            <person name="Kyndt J.A."/>
        </authorList>
    </citation>
    <scope>NUCLEOTIDE SEQUENCE [LARGE SCALE GENOMIC DNA]</scope>
    <source>
        <strain evidence="14 15">DSM 216</strain>
    </source>
</reference>
<dbReference type="GO" id="GO:0000049">
    <property type="term" value="F:tRNA binding"/>
    <property type="evidence" value="ECO:0007669"/>
    <property type="project" value="UniProtKB-UniRule"/>
</dbReference>
<dbReference type="PROSITE" id="PS01136">
    <property type="entry name" value="UPF0034"/>
    <property type="match status" value="1"/>
</dbReference>
<feature type="active site" description="Proton donor" evidence="9 11">
    <location>
        <position position="103"/>
    </location>
</feature>
<evidence type="ECO:0000313" key="15">
    <source>
        <dbReference type="Proteomes" id="UP000548632"/>
    </source>
</evidence>
<dbReference type="CDD" id="cd02801">
    <property type="entry name" value="DUS_like_FMN"/>
    <property type="match status" value="1"/>
</dbReference>
<dbReference type="RefSeq" id="WP_182581936.1">
    <property type="nucleotide sequence ID" value="NZ_JABVCQ010000002.1"/>
</dbReference>
<keyword evidence="4 9" id="KW-0288">FMN</keyword>
<gene>
    <name evidence="9 14" type="primary">dusA</name>
    <name evidence="14" type="ORF">HUK38_01120</name>
</gene>
<feature type="site" description="Interacts with tRNA" evidence="9">
    <location>
        <position position="189"/>
    </location>
</feature>
<keyword evidence="7 9" id="KW-0694">RNA-binding</keyword>
<evidence type="ECO:0000256" key="5">
    <source>
        <dbReference type="ARBA" id="ARBA00022694"/>
    </source>
</evidence>
<dbReference type="Pfam" id="PF01207">
    <property type="entry name" value="Dus"/>
    <property type="match status" value="1"/>
</dbReference>
<dbReference type="GO" id="GO:0102264">
    <property type="term" value="F:tRNA-dihydrouridine20 synthase activity"/>
    <property type="evidence" value="ECO:0007669"/>
    <property type="project" value="UniProtKB-EC"/>
</dbReference>
<dbReference type="Gene3D" id="1.20.120.1460">
    <property type="match status" value="1"/>
</dbReference>
<dbReference type="Proteomes" id="UP000548632">
    <property type="component" value="Unassembled WGS sequence"/>
</dbReference>
<dbReference type="EC" id="1.3.1.91" evidence="9"/>
<evidence type="ECO:0000256" key="4">
    <source>
        <dbReference type="ARBA" id="ARBA00022643"/>
    </source>
</evidence>
<dbReference type="HAMAP" id="MF_02041">
    <property type="entry name" value="DusA_subfam"/>
    <property type="match status" value="1"/>
</dbReference>
<dbReference type="InterPro" id="IPR013785">
    <property type="entry name" value="Aldolase_TIM"/>
</dbReference>
<keyword evidence="12" id="KW-0547">Nucleotide-binding</keyword>